<name>A0A433XN23_9BACL</name>
<keyword evidence="2" id="KW-1185">Reference proteome</keyword>
<accession>A0A433XN23</accession>
<comment type="caution">
    <text evidence="1">The sequence shown here is derived from an EMBL/GenBank/DDBJ whole genome shotgun (WGS) entry which is preliminary data.</text>
</comment>
<dbReference type="SUPFAM" id="SSF82171">
    <property type="entry name" value="DPP6 N-terminal domain-like"/>
    <property type="match status" value="1"/>
</dbReference>
<proteinExistence type="predicted"/>
<dbReference type="Proteomes" id="UP000272464">
    <property type="component" value="Unassembled WGS sequence"/>
</dbReference>
<reference evidence="1 2" key="1">
    <citation type="submission" date="2018-12" db="EMBL/GenBank/DDBJ databases">
        <authorList>
            <person name="Sun L."/>
            <person name="Chen Z."/>
        </authorList>
    </citation>
    <scope>NUCLEOTIDE SEQUENCE [LARGE SCALE GENOMIC DNA]</scope>
    <source>
        <strain evidence="1 2">3-5-3</strain>
    </source>
</reference>
<dbReference type="OrthoDB" id="2628551at2"/>
<protein>
    <recommendedName>
        <fullName evidence="3">WD40 repeat domain-containing protein</fullName>
    </recommendedName>
</protein>
<evidence type="ECO:0008006" key="3">
    <source>
        <dbReference type="Google" id="ProtNLM"/>
    </source>
</evidence>
<evidence type="ECO:0000313" key="1">
    <source>
        <dbReference type="EMBL" id="RUT35517.1"/>
    </source>
</evidence>
<evidence type="ECO:0000313" key="2">
    <source>
        <dbReference type="Proteomes" id="UP000272464"/>
    </source>
</evidence>
<dbReference type="EMBL" id="RZNX01000001">
    <property type="protein sequence ID" value="RUT35517.1"/>
    <property type="molecule type" value="Genomic_DNA"/>
</dbReference>
<sequence length="280" mass="31192">MRFYFSTAAIILTLSAVIGCTHEGSPPIAEADELQIPAHEQHAVNKTASQGSSHLDKEFYDIREVSQVQIQDHTQISWQEEGVSLTALAVQNDQLGASTQVSSISITQDNIDHPIEFEVAPASISSVSLSADHQYLALHLKYNEGHRLVIINMTAGNYYTLNDYLSRNGRGSVDTIHSYQWAPKGNHLALAYGDETRSSVAIYQPDKKMLLDIPTSVLYEDTPVIVWHKRGKGFDFVSAKDNDIYVLNRYIRGKSLVSQVKVIERDEVADLRSISPTYAK</sequence>
<dbReference type="RefSeq" id="WP_127197217.1">
    <property type="nucleotide sequence ID" value="NZ_RZNX01000001.1"/>
</dbReference>
<dbReference type="AlphaFoldDB" id="A0A433XN23"/>
<gene>
    <name evidence="1" type="ORF">EJP77_00360</name>
</gene>
<dbReference type="PROSITE" id="PS51257">
    <property type="entry name" value="PROKAR_LIPOPROTEIN"/>
    <property type="match status" value="1"/>
</dbReference>
<organism evidence="1 2">
    <name type="scientific">Paenibacillus zeisoli</name>
    <dbReference type="NCBI Taxonomy" id="2496267"/>
    <lineage>
        <taxon>Bacteria</taxon>
        <taxon>Bacillati</taxon>
        <taxon>Bacillota</taxon>
        <taxon>Bacilli</taxon>
        <taxon>Bacillales</taxon>
        <taxon>Paenibacillaceae</taxon>
        <taxon>Paenibacillus</taxon>
    </lineage>
</organism>